<evidence type="ECO:0000313" key="15">
    <source>
        <dbReference type="Proteomes" id="UP000319986"/>
    </source>
</evidence>
<feature type="transmembrane region" description="Helical" evidence="12">
    <location>
        <begin position="91"/>
        <end position="115"/>
    </location>
</feature>
<proteinExistence type="inferred from homology"/>
<evidence type="ECO:0000256" key="9">
    <source>
        <dbReference type="ARBA" id="ARBA00022989"/>
    </source>
</evidence>
<evidence type="ECO:0000256" key="4">
    <source>
        <dbReference type="ARBA" id="ARBA00022475"/>
    </source>
</evidence>
<evidence type="ECO:0000256" key="5">
    <source>
        <dbReference type="ARBA" id="ARBA00022617"/>
    </source>
</evidence>
<feature type="region of interest" description="Disordered" evidence="13">
    <location>
        <begin position="497"/>
        <end position="537"/>
    </location>
</feature>
<dbReference type="GeneID" id="82886578"/>
<keyword evidence="8 12" id="KW-0249">Electron transport</keyword>
<comment type="similarity">
    <text evidence="2 12">Belongs to the cytochrome ubiquinol oxidase subunit 1 family.</text>
</comment>
<dbReference type="AlphaFoldDB" id="A0A4Y4BW83"/>
<comment type="subcellular location">
    <subcellularLocation>
        <location evidence="1">Cell membrane</location>
        <topology evidence="1">Multi-pass membrane protein</topology>
    </subcellularLocation>
</comment>
<dbReference type="PANTHER" id="PTHR30365">
    <property type="entry name" value="CYTOCHROME D UBIQUINOL OXIDASE"/>
    <property type="match status" value="1"/>
</dbReference>
<feature type="region of interest" description="Disordered" evidence="13">
    <location>
        <begin position="225"/>
        <end position="246"/>
    </location>
</feature>
<comment type="caution">
    <text evidence="14">The sequence shown here is derived from an EMBL/GenBank/DDBJ whole genome shotgun (WGS) entry which is preliminary data.</text>
</comment>
<feature type="transmembrane region" description="Helical" evidence="12">
    <location>
        <begin position="365"/>
        <end position="387"/>
    </location>
</feature>
<feature type="transmembrane region" description="Helical" evidence="12">
    <location>
        <begin position="20"/>
        <end position="41"/>
    </location>
</feature>
<keyword evidence="5 12" id="KW-0349">Heme</keyword>
<evidence type="ECO:0000256" key="7">
    <source>
        <dbReference type="ARBA" id="ARBA00022723"/>
    </source>
</evidence>
<evidence type="ECO:0000256" key="2">
    <source>
        <dbReference type="ARBA" id="ARBA00009819"/>
    </source>
</evidence>
<sequence>MDVVDISRWQFGITTVYHFIFVPLTIGLAPMVAAMQTFWHVTKKPAWYRATRFFGTVLLINFAMGVATGIVQEFQFGMNWSDYSRMVGDVFGGPLALEGLVAFFLESTFLGLWIFGAGKIPAWLHTASIWIVAVAVNLSAYFIIVANSFMQHPVGAEYNPDTGRAELTDIVALLTNPTALAAFPHAVAGSLLTAGTFVLGITGWWMVRDHRARLALQKTGELPARTATAGTDAGTDAGSDTDNRHDAHRPAHRLAWWTTLLSAIGLFITGDTQAKLMFIQQPMKMASAESLCSTATDPMFSVLTIGTHNNCENVTHLIELPWVLPFLAEGKFNGVTLQGVEDLQQQSEMLYGAGNYSPNLFVTYWAFRAMIGLLAGSGILLAASWWFTRKGRVPAGKAGTVFSWICLIAIPTPFLANSAGWIFTEMGRQPWVVHPNPDSVGDSRTEMIRMTVDMGVSDHAPWTVIVTLVGFTLLYAVLAVIWFWLIRRVILAGPPQETGPNPAATVGASFGLTGKDADPDSPDPVHFSTATASGKEF</sequence>
<feature type="transmembrane region" description="Helical" evidence="12">
    <location>
        <begin position="186"/>
        <end position="207"/>
    </location>
</feature>
<dbReference type="Pfam" id="PF01654">
    <property type="entry name" value="Cyt_bd_oxida_I"/>
    <property type="match status" value="1"/>
</dbReference>
<dbReference type="GO" id="GO:0070069">
    <property type="term" value="C:cytochrome complex"/>
    <property type="evidence" value="ECO:0007669"/>
    <property type="project" value="UniProtKB-UniRule"/>
</dbReference>
<accession>A0A4Y4BW83</accession>
<feature type="transmembrane region" description="Helical" evidence="12">
    <location>
        <begin position="399"/>
        <end position="423"/>
    </location>
</feature>
<dbReference type="PANTHER" id="PTHR30365:SF15">
    <property type="entry name" value="CYTOCHROME BD UBIQUINOL OXIDASE SUBUNIT 1"/>
    <property type="match status" value="1"/>
</dbReference>
<dbReference type="GO" id="GO:0009055">
    <property type="term" value="F:electron transfer activity"/>
    <property type="evidence" value="ECO:0007669"/>
    <property type="project" value="UniProtKB-UniRule"/>
</dbReference>
<feature type="transmembrane region" description="Helical" evidence="12">
    <location>
        <begin position="460"/>
        <end position="485"/>
    </location>
</feature>
<feature type="compositionally biased region" description="Polar residues" evidence="13">
    <location>
        <begin position="528"/>
        <end position="537"/>
    </location>
</feature>
<evidence type="ECO:0000256" key="11">
    <source>
        <dbReference type="ARBA" id="ARBA00023136"/>
    </source>
</evidence>
<keyword evidence="6 12" id="KW-0812">Transmembrane</keyword>
<dbReference type="RefSeq" id="WP_141328237.1">
    <property type="nucleotide sequence ID" value="NZ_BJNT01000004.1"/>
</dbReference>
<keyword evidence="11 12" id="KW-0472">Membrane</keyword>
<keyword evidence="7 12" id="KW-0479">Metal-binding</keyword>
<feature type="compositionally biased region" description="Low complexity" evidence="13">
    <location>
        <begin position="226"/>
        <end position="240"/>
    </location>
</feature>
<name>A0A4Y4BW83_9CORY</name>
<dbReference type="PIRSF" id="PIRSF006446">
    <property type="entry name" value="Cyt_quinol_oxidase_1"/>
    <property type="match status" value="1"/>
</dbReference>
<dbReference type="GO" id="GO:0046872">
    <property type="term" value="F:metal ion binding"/>
    <property type="evidence" value="ECO:0007669"/>
    <property type="project" value="UniProtKB-UniRule"/>
</dbReference>
<gene>
    <name evidence="14" type="ORF">CVA01_04150</name>
</gene>
<feature type="transmembrane region" description="Helical" evidence="12">
    <location>
        <begin position="53"/>
        <end position="71"/>
    </location>
</feature>
<dbReference type="InterPro" id="IPR002585">
    <property type="entry name" value="Cyt-d_ubiquinol_oxidase_su_1"/>
</dbReference>
<keyword evidence="4 12" id="KW-1003">Cell membrane</keyword>
<evidence type="ECO:0000256" key="1">
    <source>
        <dbReference type="ARBA" id="ARBA00004651"/>
    </source>
</evidence>
<evidence type="ECO:0000256" key="6">
    <source>
        <dbReference type="ARBA" id="ARBA00022692"/>
    </source>
</evidence>
<evidence type="ECO:0000256" key="12">
    <source>
        <dbReference type="PIRNR" id="PIRNR006446"/>
    </source>
</evidence>
<dbReference type="GO" id="GO:0019646">
    <property type="term" value="P:aerobic electron transport chain"/>
    <property type="evidence" value="ECO:0007669"/>
    <property type="project" value="InterPro"/>
</dbReference>
<reference evidence="14 15" key="1">
    <citation type="submission" date="2019-06" db="EMBL/GenBank/DDBJ databases">
        <title>Whole genome shotgun sequence of Corynebacterium variabile NBRC 15286.</title>
        <authorList>
            <person name="Hosoyama A."/>
            <person name="Uohara A."/>
            <person name="Ohji S."/>
            <person name="Ichikawa N."/>
        </authorList>
    </citation>
    <scope>NUCLEOTIDE SEQUENCE [LARGE SCALE GENOMIC DNA]</scope>
    <source>
        <strain evidence="14 15">NBRC 15286</strain>
    </source>
</reference>
<dbReference type="EMBL" id="BJNT01000004">
    <property type="protein sequence ID" value="GEC85101.1"/>
    <property type="molecule type" value="Genomic_DNA"/>
</dbReference>
<protein>
    <submittedName>
        <fullName evidence="14">Cytochrome ubiquinol oxidase subunit I</fullName>
    </submittedName>
</protein>
<dbReference type="GO" id="GO:0016682">
    <property type="term" value="F:oxidoreductase activity, acting on diphenols and related substances as donors, oxygen as acceptor"/>
    <property type="evidence" value="ECO:0007669"/>
    <property type="project" value="TreeGrafter"/>
</dbReference>
<dbReference type="Proteomes" id="UP000319986">
    <property type="component" value="Unassembled WGS sequence"/>
</dbReference>
<feature type="transmembrane region" description="Helical" evidence="12">
    <location>
        <begin position="127"/>
        <end position="150"/>
    </location>
</feature>
<evidence type="ECO:0000256" key="10">
    <source>
        <dbReference type="ARBA" id="ARBA00023004"/>
    </source>
</evidence>
<evidence type="ECO:0000256" key="13">
    <source>
        <dbReference type="SAM" id="MobiDB-lite"/>
    </source>
</evidence>
<evidence type="ECO:0000313" key="14">
    <source>
        <dbReference type="EMBL" id="GEC85101.1"/>
    </source>
</evidence>
<dbReference type="GO" id="GO:0005886">
    <property type="term" value="C:plasma membrane"/>
    <property type="evidence" value="ECO:0007669"/>
    <property type="project" value="UniProtKB-SubCell"/>
</dbReference>
<organism evidence="14 15">
    <name type="scientific">Corynebacterium variabile</name>
    <dbReference type="NCBI Taxonomy" id="1727"/>
    <lineage>
        <taxon>Bacteria</taxon>
        <taxon>Bacillati</taxon>
        <taxon>Actinomycetota</taxon>
        <taxon>Actinomycetes</taxon>
        <taxon>Mycobacteriales</taxon>
        <taxon>Corynebacteriaceae</taxon>
        <taxon>Corynebacterium</taxon>
    </lineage>
</organism>
<evidence type="ECO:0000256" key="8">
    <source>
        <dbReference type="ARBA" id="ARBA00022982"/>
    </source>
</evidence>
<keyword evidence="3 12" id="KW-0813">Transport</keyword>
<feature type="transmembrane region" description="Helical" evidence="12">
    <location>
        <begin position="254"/>
        <end position="270"/>
    </location>
</feature>
<keyword evidence="10 12" id="KW-0408">Iron</keyword>
<dbReference type="GO" id="GO:0020037">
    <property type="term" value="F:heme binding"/>
    <property type="evidence" value="ECO:0007669"/>
    <property type="project" value="TreeGrafter"/>
</dbReference>
<keyword evidence="9 12" id="KW-1133">Transmembrane helix</keyword>
<evidence type="ECO:0000256" key="3">
    <source>
        <dbReference type="ARBA" id="ARBA00022448"/>
    </source>
</evidence>